<accession>A0A8X7RZL3</accession>
<evidence type="ECO:0000313" key="2">
    <source>
        <dbReference type="EMBL" id="KAG2296846.1"/>
    </source>
</evidence>
<sequence length="113" mass="13049">MAPTQCTCGKQRRGTHTDQRIKNRRQRVWRTERKVPGEAATLSIPDKPCTPSSDPDLRKDPLFRENPYWRHPSLQLATPRSLLLQRLDIRPPCRCLVTGEPERTRGEKHIGAD</sequence>
<organism evidence="2 3">
    <name type="scientific">Brassica carinata</name>
    <name type="common">Ethiopian mustard</name>
    <name type="synonym">Abyssinian cabbage</name>
    <dbReference type="NCBI Taxonomy" id="52824"/>
    <lineage>
        <taxon>Eukaryota</taxon>
        <taxon>Viridiplantae</taxon>
        <taxon>Streptophyta</taxon>
        <taxon>Embryophyta</taxon>
        <taxon>Tracheophyta</taxon>
        <taxon>Spermatophyta</taxon>
        <taxon>Magnoliopsida</taxon>
        <taxon>eudicotyledons</taxon>
        <taxon>Gunneridae</taxon>
        <taxon>Pentapetalae</taxon>
        <taxon>rosids</taxon>
        <taxon>malvids</taxon>
        <taxon>Brassicales</taxon>
        <taxon>Brassicaceae</taxon>
        <taxon>Brassiceae</taxon>
        <taxon>Brassica</taxon>
    </lineage>
</organism>
<comment type="caution">
    <text evidence="2">The sequence shown here is derived from an EMBL/GenBank/DDBJ whole genome shotgun (WGS) entry which is preliminary data.</text>
</comment>
<feature type="region of interest" description="Disordered" evidence="1">
    <location>
        <begin position="1"/>
        <end position="61"/>
    </location>
</feature>
<dbReference type="EMBL" id="JAAMPC010000009">
    <property type="protein sequence ID" value="KAG2296846.1"/>
    <property type="molecule type" value="Genomic_DNA"/>
</dbReference>
<keyword evidence="3" id="KW-1185">Reference proteome</keyword>
<name>A0A8X7RZL3_BRACI</name>
<evidence type="ECO:0000256" key="1">
    <source>
        <dbReference type="SAM" id="MobiDB-lite"/>
    </source>
</evidence>
<protein>
    <submittedName>
        <fullName evidence="2">Uncharacterized protein</fullName>
    </submittedName>
</protein>
<reference evidence="2 3" key="1">
    <citation type="submission" date="2020-02" db="EMBL/GenBank/DDBJ databases">
        <authorList>
            <person name="Ma Q."/>
            <person name="Huang Y."/>
            <person name="Song X."/>
            <person name="Pei D."/>
        </authorList>
    </citation>
    <scope>NUCLEOTIDE SEQUENCE [LARGE SCALE GENOMIC DNA]</scope>
    <source>
        <strain evidence="2">Sxm20200214</strain>
        <tissue evidence="2">Leaf</tissue>
    </source>
</reference>
<dbReference type="Proteomes" id="UP000886595">
    <property type="component" value="Unassembled WGS sequence"/>
</dbReference>
<gene>
    <name evidence="2" type="ORF">Bca52824_043515</name>
</gene>
<proteinExistence type="predicted"/>
<evidence type="ECO:0000313" key="3">
    <source>
        <dbReference type="Proteomes" id="UP000886595"/>
    </source>
</evidence>
<dbReference type="AlphaFoldDB" id="A0A8X7RZL3"/>